<comment type="caution">
    <text evidence="8">The sequence shown here is derived from an EMBL/GenBank/DDBJ whole genome shotgun (WGS) entry which is preliminary data.</text>
</comment>
<evidence type="ECO:0000313" key="9">
    <source>
        <dbReference type="Proteomes" id="UP001337655"/>
    </source>
</evidence>
<dbReference type="GeneID" id="89929975"/>
<keyword evidence="9" id="KW-1185">Reference proteome</keyword>
<protein>
    <recommendedName>
        <fullName evidence="7">Major facilitator superfamily (MFS) profile domain-containing protein</fullName>
    </recommendedName>
</protein>
<dbReference type="PROSITE" id="PS50850">
    <property type="entry name" value="MFS"/>
    <property type="match status" value="1"/>
</dbReference>
<dbReference type="EMBL" id="JAVRRT010000015">
    <property type="protein sequence ID" value="KAK5165720.1"/>
    <property type="molecule type" value="Genomic_DNA"/>
</dbReference>
<evidence type="ECO:0000256" key="5">
    <source>
        <dbReference type="ARBA" id="ARBA00023136"/>
    </source>
</evidence>
<feature type="transmembrane region" description="Helical" evidence="6">
    <location>
        <begin position="160"/>
        <end position="179"/>
    </location>
</feature>
<gene>
    <name evidence="8" type="ORF">LTR77_008643</name>
</gene>
<dbReference type="InterPro" id="IPR020846">
    <property type="entry name" value="MFS_dom"/>
</dbReference>
<dbReference type="PANTHER" id="PTHR48022:SF10">
    <property type="entry name" value="MAJOR FACILITATOR SUPERFAMILY (MFS) PROFILE DOMAIN-CONTAINING PROTEIN"/>
    <property type="match status" value="1"/>
</dbReference>
<dbReference type="PROSITE" id="PS00217">
    <property type="entry name" value="SUGAR_TRANSPORT_2"/>
    <property type="match status" value="1"/>
</dbReference>
<organism evidence="8 9">
    <name type="scientific">Saxophila tyrrhenica</name>
    <dbReference type="NCBI Taxonomy" id="1690608"/>
    <lineage>
        <taxon>Eukaryota</taxon>
        <taxon>Fungi</taxon>
        <taxon>Dikarya</taxon>
        <taxon>Ascomycota</taxon>
        <taxon>Pezizomycotina</taxon>
        <taxon>Dothideomycetes</taxon>
        <taxon>Dothideomycetidae</taxon>
        <taxon>Mycosphaerellales</taxon>
        <taxon>Extremaceae</taxon>
        <taxon>Saxophila</taxon>
    </lineage>
</organism>
<dbReference type="AlphaFoldDB" id="A0AAV9P1T3"/>
<dbReference type="GO" id="GO:0016020">
    <property type="term" value="C:membrane"/>
    <property type="evidence" value="ECO:0007669"/>
    <property type="project" value="UniProtKB-SubCell"/>
</dbReference>
<dbReference type="FunFam" id="1.20.1250.20:FF:000078">
    <property type="entry name" value="MFS maltose transporter, putative"/>
    <property type="match status" value="1"/>
</dbReference>
<accession>A0AAV9P1T3</accession>
<dbReference type="Pfam" id="PF00083">
    <property type="entry name" value="Sugar_tr"/>
    <property type="match status" value="1"/>
</dbReference>
<dbReference type="GO" id="GO:0005351">
    <property type="term" value="F:carbohydrate:proton symporter activity"/>
    <property type="evidence" value="ECO:0007669"/>
    <property type="project" value="TreeGrafter"/>
</dbReference>
<sequence length="526" mass="58208">MVGGAVISANPLKLDILSHKKCVAICAIATISTFQYGLDYSLVGGFMAMPGFLEVYGYYDDTTEAWAIDPTVQRLISSLMTIGTFVGSLMVGPFSSFMGRKFGLWGATILNFIATAVMLGTTSVGALYAARLILGVSVGWFLTFSQLYVHEVAPAHLRGITFAVYQAQLSIGSIVGASVDFGTAGIMNKNAYRIPLAVFFAAPTIQSICLFFFPETPRWLVAHGKEAEAEKSLRSLRNSNIDEHEFQAEFNEIRLSTREQVEQNKKALFLEMWRGTNLRRTGLSIAVICFHAANGSSWVNIYTTYYLSIAGVSDPFAYSLMVTCMGLLGVIISTLYVRVIDRRVIMLVGVLACGFSQLAQAIAWTVAPNTKESGQVIVAFICLFTFFYVAYAPYAWLLGGEYPNSALRGYVFGVATALNFLGNWLGTFTAPYFINPLDLDWGPKYGYIWFGSNMILAVFTWFYIPETRDRTLEEIHEMFEAKVPARKFKTYVCTGVEAYAAEGAGKDHLEEREKGAVRVNETEERV</sequence>
<feature type="transmembrane region" description="Helical" evidence="6">
    <location>
        <begin position="344"/>
        <end position="364"/>
    </location>
</feature>
<evidence type="ECO:0000256" key="1">
    <source>
        <dbReference type="ARBA" id="ARBA00004141"/>
    </source>
</evidence>
<reference evidence="8 9" key="1">
    <citation type="submission" date="2023-08" db="EMBL/GenBank/DDBJ databases">
        <title>Black Yeasts Isolated from many extreme environments.</title>
        <authorList>
            <person name="Coleine C."/>
            <person name="Stajich J.E."/>
            <person name="Selbmann L."/>
        </authorList>
    </citation>
    <scope>NUCLEOTIDE SEQUENCE [LARGE SCALE GENOMIC DNA]</scope>
    <source>
        <strain evidence="8 9">CCFEE 5935</strain>
    </source>
</reference>
<keyword evidence="4 6" id="KW-1133">Transmembrane helix</keyword>
<evidence type="ECO:0000256" key="2">
    <source>
        <dbReference type="ARBA" id="ARBA00010992"/>
    </source>
</evidence>
<feature type="transmembrane region" description="Helical" evidence="6">
    <location>
        <begin position="376"/>
        <end position="398"/>
    </location>
</feature>
<dbReference type="InterPro" id="IPR050360">
    <property type="entry name" value="MFS_Sugar_Transporters"/>
</dbReference>
<feature type="transmembrane region" description="Helical" evidence="6">
    <location>
        <begin position="191"/>
        <end position="213"/>
    </location>
</feature>
<dbReference type="InterPro" id="IPR036259">
    <property type="entry name" value="MFS_trans_sf"/>
</dbReference>
<dbReference type="SUPFAM" id="SSF103473">
    <property type="entry name" value="MFS general substrate transporter"/>
    <property type="match status" value="1"/>
</dbReference>
<keyword evidence="5 6" id="KW-0472">Membrane</keyword>
<evidence type="ECO:0000256" key="6">
    <source>
        <dbReference type="SAM" id="Phobius"/>
    </source>
</evidence>
<evidence type="ECO:0000256" key="3">
    <source>
        <dbReference type="ARBA" id="ARBA00022692"/>
    </source>
</evidence>
<evidence type="ECO:0000313" key="8">
    <source>
        <dbReference type="EMBL" id="KAK5165720.1"/>
    </source>
</evidence>
<dbReference type="PANTHER" id="PTHR48022">
    <property type="entry name" value="PLASTIDIC GLUCOSE TRANSPORTER 4"/>
    <property type="match status" value="1"/>
</dbReference>
<feature type="transmembrane region" description="Helical" evidence="6">
    <location>
        <begin position="102"/>
        <end position="120"/>
    </location>
</feature>
<dbReference type="RefSeq" id="XP_064655732.1">
    <property type="nucleotide sequence ID" value="XM_064805873.1"/>
</dbReference>
<evidence type="ECO:0000259" key="7">
    <source>
        <dbReference type="PROSITE" id="PS50850"/>
    </source>
</evidence>
<feature type="transmembrane region" description="Helical" evidence="6">
    <location>
        <begin position="446"/>
        <end position="464"/>
    </location>
</feature>
<feature type="transmembrane region" description="Helical" evidence="6">
    <location>
        <begin position="410"/>
        <end position="434"/>
    </location>
</feature>
<proteinExistence type="inferred from homology"/>
<keyword evidence="3 6" id="KW-0812">Transmembrane</keyword>
<comment type="subcellular location">
    <subcellularLocation>
        <location evidence="1">Membrane</location>
        <topology evidence="1">Multi-pass membrane protein</topology>
    </subcellularLocation>
</comment>
<comment type="similarity">
    <text evidence="2">Belongs to the major facilitator superfamily. Sugar transporter (TC 2.A.1.1) family.</text>
</comment>
<feature type="transmembrane region" description="Helical" evidence="6">
    <location>
        <begin position="315"/>
        <end position="337"/>
    </location>
</feature>
<feature type="transmembrane region" description="Helical" evidence="6">
    <location>
        <begin position="71"/>
        <end position="90"/>
    </location>
</feature>
<feature type="domain" description="Major facilitator superfamily (MFS) profile" evidence="7">
    <location>
        <begin position="25"/>
        <end position="468"/>
    </location>
</feature>
<name>A0AAV9P1T3_9PEZI</name>
<evidence type="ECO:0000256" key="4">
    <source>
        <dbReference type="ARBA" id="ARBA00022989"/>
    </source>
</evidence>
<feature type="transmembrane region" description="Helical" evidence="6">
    <location>
        <begin position="126"/>
        <end position="148"/>
    </location>
</feature>
<feature type="transmembrane region" description="Helical" evidence="6">
    <location>
        <begin position="282"/>
        <end position="303"/>
    </location>
</feature>
<dbReference type="InterPro" id="IPR005828">
    <property type="entry name" value="MFS_sugar_transport-like"/>
</dbReference>
<dbReference type="Gene3D" id="1.20.1250.20">
    <property type="entry name" value="MFS general substrate transporter like domains"/>
    <property type="match status" value="1"/>
</dbReference>
<dbReference type="Proteomes" id="UP001337655">
    <property type="component" value="Unassembled WGS sequence"/>
</dbReference>
<dbReference type="InterPro" id="IPR005829">
    <property type="entry name" value="Sugar_transporter_CS"/>
</dbReference>